<keyword evidence="7" id="KW-0961">Cell wall biogenesis/degradation</keyword>
<dbReference type="GO" id="GO:0071555">
    <property type="term" value="P:cell wall organization"/>
    <property type="evidence" value="ECO:0007669"/>
    <property type="project" value="UniProtKB-KW"/>
</dbReference>
<dbReference type="GO" id="GO:0046872">
    <property type="term" value="F:metal ion binding"/>
    <property type="evidence" value="ECO:0007669"/>
    <property type="project" value="UniProtKB-KW"/>
</dbReference>
<comment type="caution">
    <text evidence="10">The sequence shown here is derived from an EMBL/GenBank/DDBJ whole genome shotgun (WGS) entry which is preliminary data.</text>
</comment>
<keyword evidence="7 9" id="KW-0460">Magnesium</keyword>
<comment type="cofactor">
    <cofactor evidence="7 9">
        <name>Mg(2+)</name>
        <dbReference type="ChEBI" id="CHEBI:18420"/>
    </cofactor>
</comment>
<comment type="subcellular location">
    <subcellularLocation>
        <location evidence="7">Cell membrane</location>
        <topology evidence="7">Multi-pass membrane protein</topology>
    </subcellularLocation>
    <subcellularLocation>
        <location evidence="1">Membrane</location>
        <topology evidence="1">Multi-pass membrane protein</topology>
    </subcellularLocation>
</comment>
<keyword evidence="7" id="KW-1003">Cell membrane</keyword>
<comment type="similarity">
    <text evidence="2 7">Belongs to the glycosyltransferase 4 family. MraY subfamily.</text>
</comment>
<feature type="transmembrane region" description="Helical" evidence="7">
    <location>
        <begin position="114"/>
        <end position="132"/>
    </location>
</feature>
<feature type="binding site" evidence="9">
    <location>
        <position position="169"/>
    </location>
    <ligand>
        <name>Mg(2+)</name>
        <dbReference type="ChEBI" id="CHEBI:18420"/>
    </ligand>
</feature>
<feature type="transmembrane region" description="Helical" evidence="7">
    <location>
        <begin position="152"/>
        <end position="170"/>
    </location>
</feature>
<dbReference type="PANTHER" id="PTHR22926">
    <property type="entry name" value="PHOSPHO-N-ACETYLMURAMOYL-PENTAPEPTIDE-TRANSFERASE"/>
    <property type="match status" value="1"/>
</dbReference>
<dbReference type="AlphaFoldDB" id="A0A926D5P6"/>
<feature type="transmembrane region" description="Helical" evidence="7">
    <location>
        <begin position="239"/>
        <end position="258"/>
    </location>
</feature>
<dbReference type="GO" id="GO:0008360">
    <property type="term" value="P:regulation of cell shape"/>
    <property type="evidence" value="ECO:0007669"/>
    <property type="project" value="UniProtKB-KW"/>
</dbReference>
<dbReference type="Pfam" id="PF00953">
    <property type="entry name" value="Glycos_transf_4"/>
    <property type="match status" value="1"/>
</dbReference>
<sequence length="335" mass="35848">MQSMIWAVIAAFAVALALGPIVIPILHRLKFGQMTREEGPKSHQVKSGTPTIGGIIFLAAAFAATLLFAKNIFSNELLLAVLLTTLGYGLIGFLDDFIKVAKKRNLGLKAYQKFAGQMGIAIVLAIFCYQSPYVGSSVWVPFANTEWDLGIFYIPFAIFVIVATVNSANLSDGLDGLLSGMSLIILVTLGIVLYYGAEAMAANGATLLAENLHGVAIFAAGLAGGCLGFLRVNTYPAKVFMGDTGSLALGGAIVSIMLVFKIPLLLPICCGLLMMSTISVILQVASFKLRGKRIFKMAPLHHHFEMCGMPETRVVSMYMIFTAVLCLLTLLIVSL</sequence>
<dbReference type="EC" id="2.7.8.13" evidence="7 8"/>
<feature type="transmembrane region" description="Helical" evidence="7">
    <location>
        <begin position="6"/>
        <end position="26"/>
    </location>
</feature>
<keyword evidence="3 7" id="KW-0808">Transferase</keyword>
<keyword evidence="11" id="KW-1185">Reference proteome</keyword>
<keyword evidence="7" id="KW-0133">Cell shape</keyword>
<dbReference type="NCBIfam" id="TIGR00445">
    <property type="entry name" value="mraY"/>
    <property type="match status" value="1"/>
</dbReference>
<dbReference type="InterPro" id="IPR018480">
    <property type="entry name" value="PNAcMuramoyl-5peptid_Trfase_CS"/>
</dbReference>
<gene>
    <name evidence="7" type="primary">mraY</name>
    <name evidence="10" type="ORF">H8696_03215</name>
</gene>
<dbReference type="RefSeq" id="WP_249314873.1">
    <property type="nucleotide sequence ID" value="NZ_JACRSR010000001.1"/>
</dbReference>
<comment type="pathway">
    <text evidence="7">Cell wall biogenesis; peptidoglycan biosynthesis.</text>
</comment>
<dbReference type="EMBL" id="JACRSR010000001">
    <property type="protein sequence ID" value="MBC8530850.1"/>
    <property type="molecule type" value="Genomic_DNA"/>
</dbReference>
<dbReference type="CDD" id="cd06852">
    <property type="entry name" value="GT_MraY"/>
    <property type="match status" value="1"/>
</dbReference>
<keyword evidence="4 7" id="KW-0812">Transmembrane</keyword>
<evidence type="ECO:0000256" key="6">
    <source>
        <dbReference type="ARBA" id="ARBA00023136"/>
    </source>
</evidence>
<dbReference type="InterPro" id="IPR003524">
    <property type="entry name" value="PNAcMuramoyl-5peptid_Trfase"/>
</dbReference>
<dbReference type="InterPro" id="IPR000715">
    <property type="entry name" value="Glycosyl_transferase_4"/>
</dbReference>
<comment type="catalytic activity">
    <reaction evidence="7">
        <text>UDP-N-acetyl-alpha-D-muramoyl-L-alanyl-gamma-D-glutamyl-meso-2,6-diaminopimeloyl-D-alanyl-D-alanine + di-trans,octa-cis-undecaprenyl phosphate = di-trans,octa-cis-undecaprenyl diphospho-N-acetyl-alpha-D-muramoyl-L-alanyl-D-glutamyl-meso-2,6-diaminopimeloyl-D-alanyl-D-alanine + UMP</text>
        <dbReference type="Rhea" id="RHEA:28386"/>
        <dbReference type="ChEBI" id="CHEBI:57865"/>
        <dbReference type="ChEBI" id="CHEBI:60392"/>
        <dbReference type="ChEBI" id="CHEBI:61386"/>
        <dbReference type="ChEBI" id="CHEBI:61387"/>
        <dbReference type="EC" id="2.7.8.13"/>
    </reaction>
</comment>
<evidence type="ECO:0000256" key="7">
    <source>
        <dbReference type="HAMAP-Rule" id="MF_00038"/>
    </source>
</evidence>
<evidence type="ECO:0000256" key="3">
    <source>
        <dbReference type="ARBA" id="ARBA00022679"/>
    </source>
</evidence>
<feature type="transmembrane region" description="Helical" evidence="7">
    <location>
        <begin position="47"/>
        <end position="69"/>
    </location>
</feature>
<keyword evidence="7" id="KW-0573">Peptidoglycan synthesis</keyword>
<keyword evidence="6 7" id="KW-0472">Membrane</keyword>
<proteinExistence type="inferred from homology"/>
<feature type="transmembrane region" description="Helical" evidence="7">
    <location>
        <begin position="314"/>
        <end position="333"/>
    </location>
</feature>
<reference evidence="10" key="1">
    <citation type="submission" date="2020-08" db="EMBL/GenBank/DDBJ databases">
        <title>Genome public.</title>
        <authorList>
            <person name="Liu C."/>
            <person name="Sun Q."/>
        </authorList>
    </citation>
    <scope>NUCLEOTIDE SEQUENCE</scope>
    <source>
        <strain evidence="10">NSJ-53</strain>
    </source>
</reference>
<feature type="transmembrane region" description="Helical" evidence="7">
    <location>
        <begin position="264"/>
        <end position="287"/>
    </location>
</feature>
<keyword evidence="7" id="KW-0131">Cell cycle</keyword>
<evidence type="ECO:0000256" key="4">
    <source>
        <dbReference type="ARBA" id="ARBA00022692"/>
    </source>
</evidence>
<dbReference type="PROSITE" id="PS01348">
    <property type="entry name" value="MRAY_2"/>
    <property type="match status" value="1"/>
</dbReference>
<evidence type="ECO:0000256" key="8">
    <source>
        <dbReference type="NCBIfam" id="TIGR00445"/>
    </source>
</evidence>
<keyword evidence="7 9" id="KW-0479">Metal-binding</keyword>
<dbReference type="GO" id="GO:0009252">
    <property type="term" value="P:peptidoglycan biosynthetic process"/>
    <property type="evidence" value="ECO:0007669"/>
    <property type="project" value="UniProtKB-UniRule"/>
</dbReference>
<evidence type="ECO:0000256" key="2">
    <source>
        <dbReference type="ARBA" id="ARBA00005583"/>
    </source>
</evidence>
<organism evidence="10 11">
    <name type="scientific">Gehongia tenuis</name>
    <dbReference type="NCBI Taxonomy" id="2763655"/>
    <lineage>
        <taxon>Bacteria</taxon>
        <taxon>Bacillati</taxon>
        <taxon>Bacillota</taxon>
        <taxon>Clostridia</taxon>
        <taxon>Christensenellales</taxon>
        <taxon>Christensenellaceae</taxon>
        <taxon>Gehongia</taxon>
    </lineage>
</organism>
<feature type="binding site" evidence="9">
    <location>
        <position position="243"/>
    </location>
    <ligand>
        <name>Mg(2+)</name>
        <dbReference type="ChEBI" id="CHEBI:18420"/>
    </ligand>
</feature>
<evidence type="ECO:0000256" key="1">
    <source>
        <dbReference type="ARBA" id="ARBA00004141"/>
    </source>
</evidence>
<name>A0A926D5P6_9FIRM</name>
<dbReference type="PANTHER" id="PTHR22926:SF5">
    <property type="entry name" value="PHOSPHO-N-ACETYLMURAMOYL-PENTAPEPTIDE-TRANSFERASE HOMOLOG"/>
    <property type="match status" value="1"/>
</dbReference>
<dbReference type="HAMAP" id="MF_00038">
    <property type="entry name" value="MraY"/>
    <property type="match status" value="1"/>
</dbReference>
<dbReference type="GO" id="GO:0051301">
    <property type="term" value="P:cell division"/>
    <property type="evidence" value="ECO:0007669"/>
    <property type="project" value="UniProtKB-KW"/>
</dbReference>
<evidence type="ECO:0000313" key="10">
    <source>
        <dbReference type="EMBL" id="MBC8530850.1"/>
    </source>
</evidence>
<feature type="transmembrane region" description="Helical" evidence="7">
    <location>
        <begin position="212"/>
        <end position="232"/>
    </location>
</feature>
<feature type="transmembrane region" description="Helical" evidence="7">
    <location>
        <begin position="177"/>
        <end position="197"/>
    </location>
</feature>
<keyword evidence="5 7" id="KW-1133">Transmembrane helix</keyword>
<dbReference type="Proteomes" id="UP000623172">
    <property type="component" value="Unassembled WGS sequence"/>
</dbReference>
<evidence type="ECO:0000256" key="5">
    <source>
        <dbReference type="ARBA" id="ARBA00022989"/>
    </source>
</evidence>
<evidence type="ECO:0000256" key="9">
    <source>
        <dbReference type="PIRSR" id="PIRSR600715-1"/>
    </source>
</evidence>
<accession>A0A926D5P6</accession>
<dbReference type="GO" id="GO:0005886">
    <property type="term" value="C:plasma membrane"/>
    <property type="evidence" value="ECO:0007669"/>
    <property type="project" value="UniProtKB-SubCell"/>
</dbReference>
<feature type="transmembrane region" description="Helical" evidence="7">
    <location>
        <begin position="75"/>
        <end position="94"/>
    </location>
</feature>
<keyword evidence="7" id="KW-0132">Cell division</keyword>
<dbReference type="GO" id="GO:0008963">
    <property type="term" value="F:phospho-N-acetylmuramoyl-pentapeptide-transferase activity"/>
    <property type="evidence" value="ECO:0007669"/>
    <property type="project" value="UniProtKB-UniRule"/>
</dbReference>
<protein>
    <recommendedName>
        <fullName evidence="7 8">Phospho-N-acetylmuramoyl-pentapeptide-transferase</fullName>
        <ecNumber evidence="7 8">2.7.8.13</ecNumber>
    </recommendedName>
    <alternativeName>
        <fullName evidence="7">UDP-MurNAc-pentapeptide phosphotransferase</fullName>
    </alternativeName>
</protein>
<comment type="function">
    <text evidence="7">Catalyzes the initial step of the lipid cycle reactions in the biosynthesis of the cell wall peptidoglycan: transfers peptidoglycan precursor phospho-MurNAc-pentapeptide from UDP-MurNAc-pentapeptide onto the lipid carrier undecaprenyl phosphate, yielding undecaprenyl-pyrophosphoryl-MurNAc-pentapeptide, known as lipid I.</text>
</comment>
<evidence type="ECO:0000313" key="11">
    <source>
        <dbReference type="Proteomes" id="UP000623172"/>
    </source>
</evidence>